<feature type="compositionally biased region" description="Polar residues" evidence="1">
    <location>
        <begin position="17"/>
        <end position="39"/>
    </location>
</feature>
<feature type="region of interest" description="Disordered" evidence="1">
    <location>
        <begin position="1"/>
        <end position="64"/>
    </location>
</feature>
<dbReference type="GeneID" id="66100144"/>
<comment type="caution">
    <text evidence="2">The sequence shown here is derived from an EMBL/GenBank/DDBJ whole genome shotgun (WGS) entry which is preliminary data.</text>
</comment>
<dbReference type="EMBL" id="MU250563">
    <property type="protein sequence ID" value="KAG7441195.1"/>
    <property type="molecule type" value="Genomic_DNA"/>
</dbReference>
<organism evidence="2 3">
    <name type="scientific">Guyanagaster necrorhizus</name>
    <dbReference type="NCBI Taxonomy" id="856835"/>
    <lineage>
        <taxon>Eukaryota</taxon>
        <taxon>Fungi</taxon>
        <taxon>Dikarya</taxon>
        <taxon>Basidiomycota</taxon>
        <taxon>Agaricomycotina</taxon>
        <taxon>Agaricomycetes</taxon>
        <taxon>Agaricomycetidae</taxon>
        <taxon>Agaricales</taxon>
        <taxon>Marasmiineae</taxon>
        <taxon>Physalacriaceae</taxon>
        <taxon>Guyanagaster</taxon>
    </lineage>
</organism>
<protein>
    <submittedName>
        <fullName evidence="2">Uncharacterized protein</fullName>
    </submittedName>
</protein>
<dbReference type="AlphaFoldDB" id="A0A9P7VIX6"/>
<feature type="compositionally biased region" description="Pro residues" evidence="1">
    <location>
        <begin position="42"/>
        <end position="51"/>
    </location>
</feature>
<evidence type="ECO:0000313" key="3">
    <source>
        <dbReference type="Proteomes" id="UP000812287"/>
    </source>
</evidence>
<dbReference type="Proteomes" id="UP000812287">
    <property type="component" value="Unassembled WGS sequence"/>
</dbReference>
<reference evidence="2" key="1">
    <citation type="submission" date="2020-11" db="EMBL/GenBank/DDBJ databases">
        <title>Adaptations for nitrogen fixation in a non-lichenized fungal sporocarp promotes dispersal by wood-feeding termites.</title>
        <authorList>
            <consortium name="DOE Joint Genome Institute"/>
            <person name="Koch R.A."/>
            <person name="Yoon G."/>
            <person name="Arayal U."/>
            <person name="Lail K."/>
            <person name="Amirebrahimi M."/>
            <person name="Labutti K."/>
            <person name="Lipzen A."/>
            <person name="Riley R."/>
            <person name="Barry K."/>
            <person name="Henrissat B."/>
            <person name="Grigoriev I.V."/>
            <person name="Herr J.R."/>
            <person name="Aime M.C."/>
        </authorList>
    </citation>
    <scope>NUCLEOTIDE SEQUENCE</scope>
    <source>
        <strain evidence="2">MCA 3950</strain>
    </source>
</reference>
<gene>
    <name evidence="2" type="ORF">BT62DRAFT_1012007</name>
</gene>
<proteinExistence type="predicted"/>
<accession>A0A9P7VIX6</accession>
<dbReference type="RefSeq" id="XP_043034695.1">
    <property type="nucleotide sequence ID" value="XM_043177857.1"/>
</dbReference>
<evidence type="ECO:0000313" key="2">
    <source>
        <dbReference type="EMBL" id="KAG7441195.1"/>
    </source>
</evidence>
<feature type="compositionally biased region" description="Pro residues" evidence="1">
    <location>
        <begin position="1"/>
        <end position="11"/>
    </location>
</feature>
<keyword evidence="3" id="KW-1185">Reference proteome</keyword>
<evidence type="ECO:0000256" key="1">
    <source>
        <dbReference type="SAM" id="MobiDB-lite"/>
    </source>
</evidence>
<sequence>MPQVGAPPPARNPMSPFPSTASPSSKTTLLVPPSQSILTRHTPPPPIPPGRQPFEAFSSHSQNL</sequence>
<name>A0A9P7VIX6_9AGAR</name>